<dbReference type="AlphaFoldDB" id="A0A6J4QQE2"/>
<accession>A0A6J4QQE2</accession>
<gene>
    <name evidence="1" type="ORF">AVDCRST_MAG78-3506</name>
</gene>
<protein>
    <submittedName>
        <fullName evidence="1">Uncharacterized protein</fullName>
    </submittedName>
</protein>
<reference evidence="1" key="1">
    <citation type="submission" date="2020-02" db="EMBL/GenBank/DDBJ databases">
        <authorList>
            <person name="Meier V. D."/>
        </authorList>
    </citation>
    <scope>NUCLEOTIDE SEQUENCE</scope>
    <source>
        <strain evidence="1">AVDCRST_MAG78</strain>
    </source>
</reference>
<evidence type="ECO:0000313" key="1">
    <source>
        <dbReference type="EMBL" id="CAA9451928.1"/>
    </source>
</evidence>
<organism evidence="1">
    <name type="scientific">uncultured Rubrobacteraceae bacterium</name>
    <dbReference type="NCBI Taxonomy" id="349277"/>
    <lineage>
        <taxon>Bacteria</taxon>
        <taxon>Bacillati</taxon>
        <taxon>Actinomycetota</taxon>
        <taxon>Rubrobacteria</taxon>
        <taxon>Rubrobacterales</taxon>
        <taxon>Rubrobacteraceae</taxon>
        <taxon>environmental samples</taxon>
    </lineage>
</organism>
<proteinExistence type="predicted"/>
<sequence length="130" mass="13891">MDPELDLERRRLYLAAALTARAARSIGRRVAAGSGARDLLALARDLGTQTGHVEHVHRLSFEPPYPGVTAGPETVRGGLRLLLACHAFGRDGEPLGVVFTTLIPGRPPLISIAPAGTYVPEEWLPPGRTP</sequence>
<name>A0A6J4QQE2_9ACTN</name>
<dbReference type="EMBL" id="CADCVB010000230">
    <property type="protein sequence ID" value="CAA9451928.1"/>
    <property type="molecule type" value="Genomic_DNA"/>
</dbReference>